<comment type="similarity">
    <text evidence="2">Belongs to the RRN7/TAF1B family.</text>
</comment>
<accession>A0A9Q1QVF1</accession>
<gene>
    <name evidence="11" type="ORF">K7X08_035924</name>
</gene>
<evidence type="ECO:0000313" key="11">
    <source>
        <dbReference type="EMBL" id="KAJ8529089.1"/>
    </source>
</evidence>
<keyword evidence="9" id="KW-0539">Nucleus</keyword>
<dbReference type="PANTHER" id="PTHR31576">
    <property type="entry name" value="TATA BOX-BINDING PROTEIN-ASSOCIATED FACTOR RNA POLYMERASE I SUBUNIT B"/>
    <property type="match status" value="1"/>
</dbReference>
<dbReference type="GO" id="GO:0008270">
    <property type="term" value="F:zinc ion binding"/>
    <property type="evidence" value="ECO:0007669"/>
    <property type="project" value="UniProtKB-KW"/>
</dbReference>
<protein>
    <submittedName>
        <fullName evidence="11">Uncharacterized protein</fullName>
    </submittedName>
</protein>
<evidence type="ECO:0000256" key="2">
    <source>
        <dbReference type="ARBA" id="ARBA00006899"/>
    </source>
</evidence>
<dbReference type="AlphaFoldDB" id="A0A9Q1QVF1"/>
<keyword evidence="4" id="KW-0863">Zinc-finger</keyword>
<keyword evidence="12" id="KW-1185">Reference proteome</keyword>
<feature type="region of interest" description="Disordered" evidence="10">
    <location>
        <begin position="1"/>
        <end position="42"/>
    </location>
</feature>
<keyword evidence="7" id="KW-0238">DNA-binding</keyword>
<feature type="compositionally biased region" description="Polar residues" evidence="10">
    <location>
        <begin position="1"/>
        <end position="10"/>
    </location>
</feature>
<keyword evidence="8" id="KW-0804">Transcription</keyword>
<evidence type="ECO:0000256" key="4">
    <source>
        <dbReference type="ARBA" id="ARBA00022771"/>
    </source>
</evidence>
<dbReference type="GO" id="GO:0042790">
    <property type="term" value="P:nucleolar large rRNA transcription by RNA polymerase I"/>
    <property type="evidence" value="ECO:0007669"/>
    <property type="project" value="TreeGrafter"/>
</dbReference>
<comment type="subcellular location">
    <subcellularLocation>
        <location evidence="1">Nucleus</location>
        <location evidence="1">Nucleolus</location>
    </subcellularLocation>
</comment>
<comment type="caution">
    <text evidence="11">The sequence shown here is derived from an EMBL/GenBank/DDBJ whole genome shotgun (WGS) entry which is preliminary data.</text>
</comment>
<feature type="compositionally biased region" description="Basic and acidic residues" evidence="10">
    <location>
        <begin position="27"/>
        <end position="42"/>
    </location>
</feature>
<evidence type="ECO:0000256" key="8">
    <source>
        <dbReference type="ARBA" id="ARBA00023163"/>
    </source>
</evidence>
<reference evidence="12" key="1">
    <citation type="journal article" date="2023" name="Proc. Natl. Acad. Sci. U.S.A.">
        <title>Genomic and structural basis for evolution of tropane alkaloid biosynthesis.</title>
        <authorList>
            <person name="Wanga Y.-J."/>
            <person name="Taina T."/>
            <person name="Yua J.-Y."/>
            <person name="Lia J."/>
            <person name="Xua B."/>
            <person name="Chenc J."/>
            <person name="D'Auriad J.C."/>
            <person name="Huanga J.-P."/>
            <person name="Huanga S.-X."/>
        </authorList>
    </citation>
    <scope>NUCLEOTIDE SEQUENCE [LARGE SCALE GENOMIC DNA]</scope>
    <source>
        <strain evidence="12">cv. KIB-2019</strain>
    </source>
</reference>
<evidence type="ECO:0000256" key="9">
    <source>
        <dbReference type="ARBA" id="ARBA00023242"/>
    </source>
</evidence>
<evidence type="ECO:0000256" key="6">
    <source>
        <dbReference type="ARBA" id="ARBA00023015"/>
    </source>
</evidence>
<dbReference type="PANTHER" id="PTHR31576:SF2">
    <property type="entry name" value="TATA BOX-BINDING PROTEIN-ASSOCIATED FACTOR RNA POLYMERASE I SUBUNIT B"/>
    <property type="match status" value="1"/>
</dbReference>
<dbReference type="Proteomes" id="UP001152561">
    <property type="component" value="Unassembled WGS sequence"/>
</dbReference>
<proteinExistence type="inferred from homology"/>
<evidence type="ECO:0000256" key="7">
    <source>
        <dbReference type="ARBA" id="ARBA00023125"/>
    </source>
</evidence>
<keyword evidence="6" id="KW-0805">Transcription regulation</keyword>
<dbReference type="GO" id="GO:0001164">
    <property type="term" value="F:RNA polymerase I core promoter sequence-specific DNA binding"/>
    <property type="evidence" value="ECO:0007669"/>
    <property type="project" value="InterPro"/>
</dbReference>
<evidence type="ECO:0000256" key="3">
    <source>
        <dbReference type="ARBA" id="ARBA00022723"/>
    </source>
</evidence>
<sequence>MIYSSRSGTGEPSFICNRKGSAAEEDLASHDSDSHNSTTDKNESDFDALKLLKILEAKYYELSDTYDISKDLQSYLQYCKDVVFAGQQPSYEDHEEERIIEDLWDFFQRHKAEEASDDEKVESHPCNGFQNKGSRDACKSTPRESKKFRVNRCKCEMSLNDDDSNAVRCSQCGLERKAYSPIKRHRDRPSAESRKEIELRQLKSNMQENSFCYIPPRKNVKNKGYIRYSRKRDGDYYILLRSCAKIAQVDVRKMHTGVLSFERRLEMLERIINYCLHKRIPNDFCDFCQRGIQRKFTEMSQWLSQF</sequence>
<evidence type="ECO:0000256" key="10">
    <source>
        <dbReference type="SAM" id="MobiDB-lite"/>
    </source>
</evidence>
<keyword evidence="5" id="KW-0862">Zinc</keyword>
<organism evidence="11 12">
    <name type="scientific">Anisodus acutangulus</name>
    <dbReference type="NCBI Taxonomy" id="402998"/>
    <lineage>
        <taxon>Eukaryota</taxon>
        <taxon>Viridiplantae</taxon>
        <taxon>Streptophyta</taxon>
        <taxon>Embryophyta</taxon>
        <taxon>Tracheophyta</taxon>
        <taxon>Spermatophyta</taxon>
        <taxon>Magnoliopsida</taxon>
        <taxon>eudicotyledons</taxon>
        <taxon>Gunneridae</taxon>
        <taxon>Pentapetalae</taxon>
        <taxon>asterids</taxon>
        <taxon>lamiids</taxon>
        <taxon>Solanales</taxon>
        <taxon>Solanaceae</taxon>
        <taxon>Solanoideae</taxon>
        <taxon>Hyoscyameae</taxon>
        <taxon>Anisodus</taxon>
    </lineage>
</organism>
<dbReference type="OrthoDB" id="1746719at2759"/>
<dbReference type="InterPro" id="IPR033599">
    <property type="entry name" value="TAF1B/Rrn7"/>
</dbReference>
<evidence type="ECO:0000313" key="12">
    <source>
        <dbReference type="Proteomes" id="UP001152561"/>
    </source>
</evidence>
<dbReference type="GO" id="GO:0070860">
    <property type="term" value="C:RNA polymerase I core factor complex"/>
    <property type="evidence" value="ECO:0007669"/>
    <property type="project" value="InterPro"/>
</dbReference>
<name>A0A9Q1QVF1_9SOLA</name>
<keyword evidence="3" id="KW-0479">Metal-binding</keyword>
<evidence type="ECO:0000256" key="1">
    <source>
        <dbReference type="ARBA" id="ARBA00004604"/>
    </source>
</evidence>
<evidence type="ECO:0000256" key="5">
    <source>
        <dbReference type="ARBA" id="ARBA00022833"/>
    </source>
</evidence>
<dbReference type="EMBL" id="JAJAGQ010000022">
    <property type="protein sequence ID" value="KAJ8529089.1"/>
    <property type="molecule type" value="Genomic_DNA"/>
</dbReference>